<dbReference type="InterPro" id="IPR029016">
    <property type="entry name" value="GAF-like_dom_sf"/>
</dbReference>
<dbReference type="SUPFAM" id="SSF55781">
    <property type="entry name" value="GAF domain-like"/>
    <property type="match status" value="1"/>
</dbReference>
<protein>
    <recommendedName>
        <fullName evidence="2">GAF domain-containing protein</fullName>
    </recommendedName>
</protein>
<sequence length="107" mass="11670">MINIPKGAMRDKRLSVRVDAVCGSQTVKPESVLCIPFRSTDGTRPLGVCSVFNKRSANGGIAPFDELDEVALRPLLRSAALAVETWHARRQLYEESKDTNVPASTDA</sequence>
<name>A0A7S2MT92_9EUKA</name>
<dbReference type="Gene3D" id="3.30.450.40">
    <property type="match status" value="1"/>
</dbReference>
<evidence type="ECO:0000313" key="1">
    <source>
        <dbReference type="EMBL" id="CAD9500903.1"/>
    </source>
</evidence>
<accession>A0A7S2MT92</accession>
<proteinExistence type="predicted"/>
<evidence type="ECO:0008006" key="2">
    <source>
        <dbReference type="Google" id="ProtNLM"/>
    </source>
</evidence>
<dbReference type="AlphaFoldDB" id="A0A7S2MT92"/>
<reference evidence="1" key="1">
    <citation type="submission" date="2021-01" db="EMBL/GenBank/DDBJ databases">
        <authorList>
            <person name="Corre E."/>
            <person name="Pelletier E."/>
            <person name="Niang G."/>
            <person name="Scheremetjew M."/>
            <person name="Finn R."/>
            <person name="Kale V."/>
            <person name="Holt S."/>
            <person name="Cochrane G."/>
            <person name="Meng A."/>
            <person name="Brown T."/>
            <person name="Cohen L."/>
        </authorList>
    </citation>
    <scope>NUCLEOTIDE SEQUENCE</scope>
    <source>
        <strain evidence="1">UTEX LB 985</strain>
    </source>
</reference>
<gene>
    <name evidence="1" type="ORF">CBRE1094_LOCUS29170</name>
</gene>
<dbReference type="EMBL" id="HBGU01053380">
    <property type="protein sequence ID" value="CAD9500903.1"/>
    <property type="molecule type" value="Transcribed_RNA"/>
</dbReference>
<organism evidence="1">
    <name type="scientific">Haptolina brevifila</name>
    <dbReference type="NCBI Taxonomy" id="156173"/>
    <lineage>
        <taxon>Eukaryota</taxon>
        <taxon>Haptista</taxon>
        <taxon>Haptophyta</taxon>
        <taxon>Prymnesiophyceae</taxon>
        <taxon>Prymnesiales</taxon>
        <taxon>Prymnesiaceae</taxon>
        <taxon>Haptolina</taxon>
    </lineage>
</organism>